<evidence type="ECO:0000313" key="1">
    <source>
        <dbReference type="EMBL" id="OHT10403.1"/>
    </source>
</evidence>
<dbReference type="OrthoDB" id="10596296at2759"/>
<protein>
    <submittedName>
        <fullName evidence="1">Uncharacterized protein</fullName>
    </submittedName>
</protein>
<dbReference type="PANTHER" id="PTHR31855">
    <property type="entry name" value="GUANINE NUCLEOTIDE EXCHANGE C9ORF72"/>
    <property type="match status" value="1"/>
</dbReference>
<comment type="caution">
    <text evidence="1">The sequence shown here is derived from an EMBL/GenBank/DDBJ whole genome shotgun (WGS) entry which is preliminary data.</text>
</comment>
<organism evidence="1 2">
    <name type="scientific">Tritrichomonas foetus</name>
    <dbReference type="NCBI Taxonomy" id="1144522"/>
    <lineage>
        <taxon>Eukaryota</taxon>
        <taxon>Metamonada</taxon>
        <taxon>Parabasalia</taxon>
        <taxon>Tritrichomonadida</taxon>
        <taxon>Tritrichomonadidae</taxon>
        <taxon>Tritrichomonas</taxon>
    </lineage>
</organism>
<dbReference type="GeneID" id="94836062"/>
<accession>A0A1J4KGQ7</accession>
<dbReference type="PROSITE" id="PS51835">
    <property type="entry name" value="DENN_C9ORF72"/>
    <property type="match status" value="1"/>
</dbReference>
<dbReference type="EMBL" id="MLAK01000613">
    <property type="protein sequence ID" value="OHT10403.1"/>
    <property type="molecule type" value="Genomic_DNA"/>
</dbReference>
<dbReference type="PANTHER" id="PTHR31855:SF2">
    <property type="entry name" value="GUANINE NUCLEOTIDE EXCHANGE FACTOR C9ORF72"/>
    <property type="match status" value="1"/>
</dbReference>
<dbReference type="VEuPathDB" id="TrichDB:TRFO_20373"/>
<dbReference type="GO" id="GO:0005085">
    <property type="term" value="F:guanyl-nucleotide exchange factor activity"/>
    <property type="evidence" value="ECO:0007669"/>
    <property type="project" value="InterPro"/>
</dbReference>
<dbReference type="InterPro" id="IPR027819">
    <property type="entry name" value="C9orf72"/>
</dbReference>
<name>A0A1J4KGQ7_9EUKA</name>
<dbReference type="RefSeq" id="XP_068363539.1">
    <property type="nucleotide sequence ID" value="XM_068501358.1"/>
</dbReference>
<gene>
    <name evidence="1" type="ORF">TRFO_20373</name>
</gene>
<evidence type="ECO:0000313" key="2">
    <source>
        <dbReference type="Proteomes" id="UP000179807"/>
    </source>
</evidence>
<keyword evidence="2" id="KW-1185">Reference proteome</keyword>
<dbReference type="Pfam" id="PF15019">
    <property type="entry name" value="C9orf72-like"/>
    <property type="match status" value="1"/>
</dbReference>
<reference evidence="1" key="1">
    <citation type="submission" date="2016-10" db="EMBL/GenBank/DDBJ databases">
        <authorList>
            <person name="Benchimol M."/>
            <person name="Almeida L.G."/>
            <person name="Vasconcelos A.T."/>
            <person name="Perreira-Neves A."/>
            <person name="Rosa I.A."/>
            <person name="Tasca T."/>
            <person name="Bogo M.R."/>
            <person name="de Souza W."/>
        </authorList>
    </citation>
    <scope>NUCLEOTIDE SEQUENCE [LARGE SCALE GENOMIC DNA]</scope>
    <source>
        <strain evidence="1">K</strain>
    </source>
</reference>
<dbReference type="AlphaFoldDB" id="A0A1J4KGQ7"/>
<sequence length="420" mass="48390">MESEIVSLPFPDVPFVAVAIASFDIVSGVKVGHRWLFSEDPLKVKLEDVFKMALCNVHRQNEKYFTECSISTTEMPQFDWYMINSIFYLTRKPRSAYFTIGVIMKASKIKNNPYFHDLLNTYMKIISDILRQSLIDKKSYSFLTPSIKAFTSNITQIVTCDIKNIPEYDYSEIDTSFLSLLLTSHLQTQMTTVIECQTQHEAKIIASFLAHFLMPTQREMSSLELHQKPIPGLFLQCVERQKTARNELMIKFQKPVTWVKLSDHTIEQTDIETQNLFEISQISSQYFFYSQTNTKSKVNQLFQKYKPVQVKTPAPWACATIQYIIQSPNSTQNMICDLQMSAIIRTSIAYVALVGEKEKLLQNESVLPNSQKEIIAKTLRLIGIEDIKIVRSIACLFDKKIPLKYVRQQKPGISKILELV</sequence>
<dbReference type="Proteomes" id="UP000179807">
    <property type="component" value="Unassembled WGS sequence"/>
</dbReference>
<proteinExistence type="predicted"/>